<evidence type="ECO:0000313" key="2">
    <source>
        <dbReference type="Proteomes" id="UP000823918"/>
    </source>
</evidence>
<reference evidence="1" key="1">
    <citation type="journal article" date="2021" name="PeerJ">
        <title>Extensive microbial diversity within the chicken gut microbiome revealed by metagenomics and culture.</title>
        <authorList>
            <person name="Gilroy R."/>
            <person name="Ravi A."/>
            <person name="Getino M."/>
            <person name="Pursley I."/>
            <person name="Horton D.L."/>
            <person name="Alikhan N.F."/>
            <person name="Baker D."/>
            <person name="Gharbi K."/>
            <person name="Hall N."/>
            <person name="Watson M."/>
            <person name="Adriaenssens E.M."/>
            <person name="Foster-Nyarko E."/>
            <person name="Jarju S."/>
            <person name="Secka A."/>
            <person name="Antonio M."/>
            <person name="Oren A."/>
            <person name="Chaudhuri R.R."/>
            <person name="La Ragione R."/>
            <person name="Hildebrand F."/>
            <person name="Pallen M.J."/>
        </authorList>
    </citation>
    <scope>NUCLEOTIDE SEQUENCE</scope>
    <source>
        <strain evidence="1">5933</strain>
    </source>
</reference>
<gene>
    <name evidence="1" type="ORF">H9698_10430</name>
</gene>
<sequence length="87" mass="10227">MLTRAIKHFGREAQERMMFEEMSELQKAICKLSRGKGSIDDIAQEIADVEIMLEQMKILYQCEESAALWKHEKLERLRSLLNKGRDE</sequence>
<dbReference type="Proteomes" id="UP000823918">
    <property type="component" value="Unassembled WGS sequence"/>
</dbReference>
<proteinExistence type="predicted"/>
<comment type="caution">
    <text evidence="1">The sequence shown here is derived from an EMBL/GenBank/DDBJ whole genome shotgun (WGS) entry which is preliminary data.</text>
</comment>
<dbReference type="CDD" id="cd11539">
    <property type="entry name" value="NTP-PPase_u2"/>
    <property type="match status" value="1"/>
</dbReference>
<dbReference type="AlphaFoldDB" id="A0A9D2Q736"/>
<name>A0A9D2Q736_9FIRM</name>
<reference evidence="1" key="2">
    <citation type="submission" date="2021-04" db="EMBL/GenBank/DDBJ databases">
        <authorList>
            <person name="Gilroy R."/>
        </authorList>
    </citation>
    <scope>NUCLEOTIDE SEQUENCE</scope>
    <source>
        <strain evidence="1">5933</strain>
    </source>
</reference>
<evidence type="ECO:0000313" key="1">
    <source>
        <dbReference type="EMBL" id="HJC73189.1"/>
    </source>
</evidence>
<accession>A0A9D2Q736</accession>
<protein>
    <submittedName>
        <fullName evidence="1">Uncharacterized protein</fullName>
    </submittedName>
</protein>
<dbReference type="EMBL" id="DWWA01000053">
    <property type="protein sequence ID" value="HJC73189.1"/>
    <property type="molecule type" value="Genomic_DNA"/>
</dbReference>
<organism evidence="1 2">
    <name type="scientific">Candidatus Ruthenibacterium merdavium</name>
    <dbReference type="NCBI Taxonomy" id="2838752"/>
    <lineage>
        <taxon>Bacteria</taxon>
        <taxon>Bacillati</taxon>
        <taxon>Bacillota</taxon>
        <taxon>Clostridia</taxon>
        <taxon>Eubacteriales</taxon>
        <taxon>Oscillospiraceae</taxon>
        <taxon>Ruthenibacterium</taxon>
    </lineage>
</organism>